<dbReference type="EnsemblBacteria" id="ACO79054">
    <property type="protein sequence ID" value="ACO79054"/>
    <property type="gene ID" value="Avin_28830"/>
</dbReference>
<evidence type="ECO:0000313" key="3">
    <source>
        <dbReference type="EMBL" id="ACO79054.1"/>
    </source>
</evidence>
<accession>C1DLW7</accession>
<gene>
    <name evidence="3" type="ordered locus">Avin_28830</name>
</gene>
<sequence length="310" mass="34632">MPSNERFATYTELTFMPNRFLVIPRCGTRLTRPATLLLAAIPTLLLVLLGFMAWQHFYPVSAAARWEYEIAHSQVTRASALLQDGQGNLLAAEELKDGQGRILKIDVAGKREVLVSGLHKPDGLVHFQGGIAYSQEGGTHPVNWLFQGRVHALFEGTNVQGLEADGHYLYAIEDRKQDGRLLRYDASTGETRVLRSDLEEAESIAICPDGSKFYTEKAKGIVRRLSDDGADPIHLERLNEPSFLRCDARGLWISEDATHRARLLLLNPQGRLETVLTHLRAPQVLLPTGTDTYLLAEGGRDRILEIRRSE</sequence>
<evidence type="ECO:0000313" key="4">
    <source>
        <dbReference type="Proteomes" id="UP000002424"/>
    </source>
</evidence>
<dbReference type="Pfam" id="PF03088">
    <property type="entry name" value="Str_synth"/>
    <property type="match status" value="1"/>
</dbReference>
<dbReference type="Gene3D" id="2.120.10.30">
    <property type="entry name" value="TolB, C-terminal domain"/>
    <property type="match status" value="1"/>
</dbReference>
<keyword evidence="4" id="KW-1185">Reference proteome</keyword>
<dbReference type="SUPFAM" id="SSF101898">
    <property type="entry name" value="NHL repeat"/>
    <property type="match status" value="1"/>
</dbReference>
<name>C1DLW7_AZOVD</name>
<keyword evidence="1" id="KW-0812">Transmembrane</keyword>
<dbReference type="OrthoDB" id="6950397at2"/>
<evidence type="ECO:0000259" key="2">
    <source>
        <dbReference type="Pfam" id="PF03088"/>
    </source>
</evidence>
<dbReference type="EMBL" id="CP001157">
    <property type="protein sequence ID" value="ACO79054.1"/>
    <property type="molecule type" value="Genomic_DNA"/>
</dbReference>
<feature type="transmembrane region" description="Helical" evidence="1">
    <location>
        <begin position="34"/>
        <end position="54"/>
    </location>
</feature>
<dbReference type="KEGG" id="avn:Avin_28830"/>
<dbReference type="eggNOG" id="COG3386">
    <property type="taxonomic scope" value="Bacteria"/>
</dbReference>
<proteinExistence type="predicted"/>
<dbReference type="InterPro" id="IPR018119">
    <property type="entry name" value="Strictosidine_synth_cons-reg"/>
</dbReference>
<dbReference type="InterPro" id="IPR011042">
    <property type="entry name" value="6-blade_b-propeller_TolB-like"/>
</dbReference>
<keyword evidence="1" id="KW-1133">Transmembrane helix</keyword>
<feature type="domain" description="Strictosidine synthase conserved region" evidence="2">
    <location>
        <begin position="167"/>
        <end position="213"/>
    </location>
</feature>
<evidence type="ECO:0000256" key="1">
    <source>
        <dbReference type="SAM" id="Phobius"/>
    </source>
</evidence>
<dbReference type="HOGENOM" id="CLU_083885_0_0_6"/>
<protein>
    <recommendedName>
        <fullName evidence="2">Strictosidine synthase conserved region domain-containing protein</fullName>
    </recommendedName>
</protein>
<dbReference type="AlphaFoldDB" id="C1DLW7"/>
<reference evidence="3 4" key="1">
    <citation type="journal article" date="2009" name="J. Bacteriol.">
        <title>Genome sequence of Azotobacter vinelandii, an obligate aerobe specialized to support diverse anaerobic metabolic processes.</title>
        <authorList>
            <person name="Setubal J.C."/>
            <person name="dos Santos P."/>
            <person name="Goldman B.S."/>
            <person name="Ertesvag H."/>
            <person name="Espin G."/>
            <person name="Rubio L.M."/>
            <person name="Valla S."/>
            <person name="Almeida N.F."/>
            <person name="Balasubramanian D."/>
            <person name="Cromes L."/>
            <person name="Curatti L."/>
            <person name="Du Z."/>
            <person name="Godsy E."/>
            <person name="Goodner B."/>
            <person name="Hellner-Burris K."/>
            <person name="Hernandez J.A."/>
            <person name="Houmiel K."/>
            <person name="Imperial J."/>
            <person name="Kennedy C."/>
            <person name="Larson T.J."/>
            <person name="Latreille P."/>
            <person name="Ligon L.S."/>
            <person name="Lu J."/>
            <person name="Maerk M."/>
            <person name="Miller N.M."/>
            <person name="Norton S."/>
            <person name="O'Carroll I.P."/>
            <person name="Paulsen I."/>
            <person name="Raulfs E.C."/>
            <person name="Roemer R."/>
            <person name="Rosser J."/>
            <person name="Segura D."/>
            <person name="Slater S."/>
            <person name="Stricklin S.L."/>
            <person name="Studholme D.J."/>
            <person name="Sun J."/>
            <person name="Viana C.J."/>
            <person name="Wallin E."/>
            <person name="Wang B."/>
            <person name="Wheeler C."/>
            <person name="Zhu H."/>
            <person name="Dean D.R."/>
            <person name="Dixon R."/>
            <person name="Wood D."/>
        </authorList>
    </citation>
    <scope>NUCLEOTIDE SEQUENCE [LARGE SCALE GENOMIC DNA]</scope>
    <source>
        <strain evidence="4">DJ / ATCC BAA-1303</strain>
    </source>
</reference>
<dbReference type="STRING" id="322710.Avin_28830"/>
<organism evidence="3 4">
    <name type="scientific">Azotobacter vinelandii (strain DJ / ATCC BAA-1303)</name>
    <dbReference type="NCBI Taxonomy" id="322710"/>
    <lineage>
        <taxon>Bacteria</taxon>
        <taxon>Pseudomonadati</taxon>
        <taxon>Pseudomonadota</taxon>
        <taxon>Gammaproteobacteria</taxon>
        <taxon>Pseudomonadales</taxon>
        <taxon>Pseudomonadaceae</taxon>
        <taxon>Azotobacter</taxon>
    </lineage>
</organism>
<keyword evidence="1" id="KW-0472">Membrane</keyword>
<dbReference type="Proteomes" id="UP000002424">
    <property type="component" value="Chromosome"/>
</dbReference>